<dbReference type="STRING" id="1082931.KKY_2020"/>
<keyword evidence="3" id="KW-1185">Reference proteome</keyword>
<evidence type="ECO:0000256" key="1">
    <source>
        <dbReference type="SAM" id="MobiDB-lite"/>
    </source>
</evidence>
<dbReference type="HOGENOM" id="CLU_1642130_0_0_5"/>
<evidence type="ECO:0000313" key="2">
    <source>
        <dbReference type="EMBL" id="AEQ52030.1"/>
    </source>
</evidence>
<sequence length="161" mass="17644">MDASATNVWAGSVRVPCGSPQGRPKADGWPDEEWYPRRTEETRRGTAEGTSDGVIPTNPSPRRRHKPKTPDAWGDDRFIYTNFSAERSSPHAVYPIRNRGDLAVGGFCAAIAPHSGLSYIRPQVSETRISKEAPALWRVNSSIICTACPRPIPAGRRSSTT</sequence>
<gene>
    <name evidence="2" type="ordered locus">KKY_2020</name>
</gene>
<dbReference type="EMBL" id="CP003075">
    <property type="protein sequence ID" value="AEQ52030.1"/>
    <property type="molecule type" value="Genomic_DNA"/>
</dbReference>
<dbReference type="AlphaFoldDB" id="G4RG16"/>
<dbReference type="Proteomes" id="UP000008850">
    <property type="component" value="Chromosome"/>
</dbReference>
<reference evidence="2 3" key="1">
    <citation type="journal article" date="2012" name="J. Bacteriol.">
        <title>Complete genome sequence of Pelagibacterium halotolerans B2T.</title>
        <authorList>
            <person name="Huo Y.Y."/>
            <person name="Cheng H."/>
            <person name="Han X.F."/>
            <person name="Jiang X.W."/>
            <person name="Sun C."/>
            <person name="Zhang X.Q."/>
            <person name="Zhu X.F."/>
            <person name="Liu Y.F."/>
            <person name="Li P.F."/>
            <person name="Ni P.X."/>
            <person name="Wu M."/>
        </authorList>
    </citation>
    <scope>NUCLEOTIDE SEQUENCE [LARGE SCALE GENOMIC DNA]</scope>
    <source>
        <strain evidence="3">DSM 22347 / JCM 15775 / CGMCC 1.7692 / B2</strain>
    </source>
</reference>
<proteinExistence type="predicted"/>
<accession>G4RG16</accession>
<feature type="compositionally biased region" description="Basic and acidic residues" evidence="1">
    <location>
        <begin position="24"/>
        <end position="46"/>
    </location>
</feature>
<organism evidence="2 3">
    <name type="scientific">Pelagibacterium halotolerans (strain DSM 22347 / JCM 15775 / CGMCC 1.7692 / B2)</name>
    <dbReference type="NCBI Taxonomy" id="1082931"/>
    <lineage>
        <taxon>Bacteria</taxon>
        <taxon>Pseudomonadati</taxon>
        <taxon>Pseudomonadota</taxon>
        <taxon>Alphaproteobacteria</taxon>
        <taxon>Hyphomicrobiales</taxon>
        <taxon>Devosiaceae</taxon>
        <taxon>Pelagibacterium</taxon>
    </lineage>
</organism>
<evidence type="ECO:0000313" key="3">
    <source>
        <dbReference type="Proteomes" id="UP000008850"/>
    </source>
</evidence>
<name>G4RG16_PELHB</name>
<protein>
    <submittedName>
        <fullName evidence="2">Uncharacterized protein</fullName>
    </submittedName>
</protein>
<dbReference type="KEGG" id="phl:KKY_2020"/>
<feature type="region of interest" description="Disordered" evidence="1">
    <location>
        <begin position="1"/>
        <end position="73"/>
    </location>
</feature>